<dbReference type="EMBL" id="CM042045">
    <property type="protein sequence ID" value="KAI3683993.1"/>
    <property type="molecule type" value="Genomic_DNA"/>
</dbReference>
<comment type="caution">
    <text evidence="1">The sequence shown here is derived from an EMBL/GenBank/DDBJ whole genome shotgun (WGS) entry which is preliminary data.</text>
</comment>
<organism evidence="1 2">
    <name type="scientific">Smallanthus sonchifolius</name>
    <dbReference type="NCBI Taxonomy" id="185202"/>
    <lineage>
        <taxon>Eukaryota</taxon>
        <taxon>Viridiplantae</taxon>
        <taxon>Streptophyta</taxon>
        <taxon>Embryophyta</taxon>
        <taxon>Tracheophyta</taxon>
        <taxon>Spermatophyta</taxon>
        <taxon>Magnoliopsida</taxon>
        <taxon>eudicotyledons</taxon>
        <taxon>Gunneridae</taxon>
        <taxon>Pentapetalae</taxon>
        <taxon>asterids</taxon>
        <taxon>campanulids</taxon>
        <taxon>Asterales</taxon>
        <taxon>Asteraceae</taxon>
        <taxon>Asteroideae</taxon>
        <taxon>Heliantheae alliance</taxon>
        <taxon>Millerieae</taxon>
        <taxon>Smallanthus</taxon>
    </lineage>
</organism>
<sequence length="377" mass="42563">MNIQGYKLPYEEMAFPCEDLLDGGRREYLDIAVPLYRASIKGDWKAAKDILKGREYLVRYCITENKETPLHVAAAAGHSTKFVRKLLNMMTSADLELVNGDGNTSFCLAAISGNVGIAKIMVGMNPALPNICGSENKMPLYLASLHGNHDMVTFLYHRRIDVPWTDDDKDAVLLKCIQVGMFRMQGLISYKILISDVALRILEDYEELPQDNHVWDVLQALARKPEAFDDVESWPIISQISSSLTPKSLIVAPQMSVIPNYWERTDEAENSDDPKESLNTLIQLGNHNHWDDELNFHIKNAAGQTPQELFMENHNDLVYRGVNWINRTINQSMVVASLECTIGFSVVYSIPGGFHQENGFPIFLRDRDAISAIFTPR</sequence>
<dbReference type="Proteomes" id="UP001056120">
    <property type="component" value="Linkage Group LG28"/>
</dbReference>
<evidence type="ECO:0000313" key="1">
    <source>
        <dbReference type="EMBL" id="KAI3683993.1"/>
    </source>
</evidence>
<keyword evidence="2" id="KW-1185">Reference proteome</keyword>
<gene>
    <name evidence="1" type="ORF">L1987_84512</name>
</gene>
<reference evidence="1 2" key="2">
    <citation type="journal article" date="2022" name="Mol. Ecol. Resour.">
        <title>The genomes of chicory, endive, great burdock and yacon provide insights into Asteraceae paleo-polyploidization history and plant inulin production.</title>
        <authorList>
            <person name="Fan W."/>
            <person name="Wang S."/>
            <person name="Wang H."/>
            <person name="Wang A."/>
            <person name="Jiang F."/>
            <person name="Liu H."/>
            <person name="Zhao H."/>
            <person name="Xu D."/>
            <person name="Zhang Y."/>
        </authorList>
    </citation>
    <scope>NUCLEOTIDE SEQUENCE [LARGE SCALE GENOMIC DNA]</scope>
    <source>
        <strain evidence="2">cv. Yunnan</strain>
        <tissue evidence="1">Leaves</tissue>
    </source>
</reference>
<protein>
    <submittedName>
        <fullName evidence="1">Uncharacterized protein</fullName>
    </submittedName>
</protein>
<name>A0ACB8YF34_9ASTR</name>
<accession>A0ACB8YF34</accession>
<evidence type="ECO:0000313" key="2">
    <source>
        <dbReference type="Proteomes" id="UP001056120"/>
    </source>
</evidence>
<reference evidence="2" key="1">
    <citation type="journal article" date="2022" name="Mol. Ecol. Resour.">
        <title>The genomes of chicory, endive, great burdock and yacon provide insights into Asteraceae palaeo-polyploidization history and plant inulin production.</title>
        <authorList>
            <person name="Fan W."/>
            <person name="Wang S."/>
            <person name="Wang H."/>
            <person name="Wang A."/>
            <person name="Jiang F."/>
            <person name="Liu H."/>
            <person name="Zhao H."/>
            <person name="Xu D."/>
            <person name="Zhang Y."/>
        </authorList>
    </citation>
    <scope>NUCLEOTIDE SEQUENCE [LARGE SCALE GENOMIC DNA]</scope>
    <source>
        <strain evidence="2">cv. Yunnan</strain>
    </source>
</reference>
<proteinExistence type="predicted"/>